<feature type="transmembrane region" description="Helical" evidence="9">
    <location>
        <begin position="12"/>
        <end position="32"/>
    </location>
</feature>
<keyword evidence="6" id="KW-0256">Endoplasmic reticulum</keyword>
<evidence type="ECO:0000256" key="2">
    <source>
        <dbReference type="ARBA" id="ARBA00004586"/>
    </source>
</evidence>
<keyword evidence="7 9" id="KW-1133">Transmembrane helix</keyword>
<evidence type="ECO:0000256" key="3">
    <source>
        <dbReference type="ARBA" id="ARBA00022676"/>
    </source>
</evidence>
<evidence type="ECO:0000256" key="4">
    <source>
        <dbReference type="ARBA" id="ARBA00022679"/>
    </source>
</evidence>
<organism evidence="10 11">
    <name type="scientific">Devosia psychrophila</name>
    <dbReference type="NCBI Taxonomy" id="728005"/>
    <lineage>
        <taxon>Bacteria</taxon>
        <taxon>Pseudomonadati</taxon>
        <taxon>Pseudomonadota</taxon>
        <taxon>Alphaproteobacteria</taxon>
        <taxon>Hyphomicrobiales</taxon>
        <taxon>Devosiaceae</taxon>
        <taxon>Devosia</taxon>
    </lineage>
</organism>
<feature type="transmembrane region" description="Helical" evidence="9">
    <location>
        <begin position="96"/>
        <end position="117"/>
    </location>
</feature>
<evidence type="ECO:0000256" key="6">
    <source>
        <dbReference type="ARBA" id="ARBA00022824"/>
    </source>
</evidence>
<dbReference type="Proteomes" id="UP000182258">
    <property type="component" value="Unassembled WGS sequence"/>
</dbReference>
<evidence type="ECO:0000256" key="1">
    <source>
        <dbReference type="ARBA" id="ARBA00004127"/>
    </source>
</evidence>
<evidence type="ECO:0000256" key="9">
    <source>
        <dbReference type="SAM" id="Phobius"/>
    </source>
</evidence>
<feature type="transmembrane region" description="Helical" evidence="9">
    <location>
        <begin position="316"/>
        <end position="336"/>
    </location>
</feature>
<evidence type="ECO:0000256" key="8">
    <source>
        <dbReference type="ARBA" id="ARBA00023136"/>
    </source>
</evidence>
<feature type="transmembrane region" description="Helical" evidence="9">
    <location>
        <begin position="270"/>
        <end position="288"/>
    </location>
</feature>
<dbReference type="Pfam" id="PF03901">
    <property type="entry name" value="Glyco_transf_22"/>
    <property type="match status" value="1"/>
</dbReference>
<gene>
    <name evidence="10" type="ORF">SAMN04488059_103153</name>
</gene>
<reference evidence="10 11" key="1">
    <citation type="submission" date="2016-10" db="EMBL/GenBank/DDBJ databases">
        <authorList>
            <person name="de Groot N.N."/>
        </authorList>
    </citation>
    <scope>NUCLEOTIDE SEQUENCE [LARGE SCALE GENOMIC DNA]</scope>
    <source>
        <strain evidence="10 11">CGMCC 1.10210</strain>
    </source>
</reference>
<sequence>MVSGSAQRRTTTLGTFLFWILFAVALAVRVGIALGGQFIHHPDEIFQTIEQSHRVVFGYGLVPWEYVEGIRWWGLPLFLSLPMRVASWFGGGPDVYMPAIHIMVAAISVLPFPYLFVVLSRRFGGLIAALSCAIPMFWYENIALSSNTLSDSISAPFLGLCAILPFAIRWSWRSLVVWTGLLVLTFSLRFHLAPALAVIAISAWVLMSARDKKLSLIFVGLWLLVVAVFDMATGLWPFQHVWLNLWRNIFDGVAATFGTSPWYTYLESMVFNWGAVAGGVGAGIVLVTIRQHWRLTLPAILVVLAFSFIGHKEYRFYFPATLLMTIAMAWAVAYLARSIATDIQPRGLAWIGTLFPVLVCAVIAIPNQARFQILFQQQEDNEIAAMRYLAQQDDLCGVITSELIWYTAGYVYLHRDVPFAQTGVGEASLASPEFNYLHYVDDGTPPPAPYMDSVCFNHPMSQAICVAHRAGDCG</sequence>
<dbReference type="GO" id="GO:0012505">
    <property type="term" value="C:endomembrane system"/>
    <property type="evidence" value="ECO:0007669"/>
    <property type="project" value="UniProtKB-SubCell"/>
</dbReference>
<keyword evidence="8 9" id="KW-0472">Membrane</keyword>
<proteinExistence type="predicted"/>
<comment type="subcellular location">
    <subcellularLocation>
        <location evidence="1">Endomembrane system</location>
        <topology evidence="1">Multi-pass membrane protein</topology>
    </subcellularLocation>
    <subcellularLocation>
        <location evidence="2">Endoplasmic reticulum membrane</location>
    </subcellularLocation>
</comment>
<evidence type="ECO:0000256" key="5">
    <source>
        <dbReference type="ARBA" id="ARBA00022692"/>
    </source>
</evidence>
<dbReference type="AlphaFoldDB" id="A0A1I1HMP8"/>
<feature type="transmembrane region" description="Helical" evidence="9">
    <location>
        <begin position="123"/>
        <end position="141"/>
    </location>
</feature>
<dbReference type="STRING" id="728005.SAMN04488059_103153"/>
<feature type="transmembrane region" description="Helical" evidence="9">
    <location>
        <begin position="214"/>
        <end position="238"/>
    </location>
</feature>
<dbReference type="GO" id="GO:0000030">
    <property type="term" value="F:mannosyltransferase activity"/>
    <property type="evidence" value="ECO:0007669"/>
    <property type="project" value="TreeGrafter"/>
</dbReference>
<dbReference type="PANTHER" id="PTHR22760">
    <property type="entry name" value="GLYCOSYLTRANSFERASE"/>
    <property type="match status" value="1"/>
</dbReference>
<evidence type="ECO:0000313" key="10">
    <source>
        <dbReference type="EMBL" id="SFC25055.1"/>
    </source>
</evidence>
<keyword evidence="3 10" id="KW-0328">Glycosyltransferase</keyword>
<keyword evidence="5 9" id="KW-0812">Transmembrane</keyword>
<feature type="transmembrane region" description="Helical" evidence="9">
    <location>
        <begin position="348"/>
        <end position="366"/>
    </location>
</feature>
<evidence type="ECO:0000313" key="11">
    <source>
        <dbReference type="Proteomes" id="UP000182258"/>
    </source>
</evidence>
<keyword evidence="4 10" id="KW-0808">Transferase</keyword>
<dbReference type="InterPro" id="IPR005599">
    <property type="entry name" value="GPI_mannosylTrfase"/>
</dbReference>
<feature type="transmembrane region" description="Helical" evidence="9">
    <location>
        <begin position="295"/>
        <end position="310"/>
    </location>
</feature>
<name>A0A1I1HMP8_9HYPH</name>
<evidence type="ECO:0000256" key="7">
    <source>
        <dbReference type="ARBA" id="ARBA00022989"/>
    </source>
</evidence>
<dbReference type="EMBL" id="FOMB01000003">
    <property type="protein sequence ID" value="SFC25055.1"/>
    <property type="molecule type" value="Genomic_DNA"/>
</dbReference>
<feature type="transmembrane region" description="Helical" evidence="9">
    <location>
        <begin position="178"/>
        <end position="207"/>
    </location>
</feature>
<accession>A0A1I1HMP8</accession>
<protein>
    <submittedName>
        <fullName evidence="10">Alg9-like mannosyltransferase family protein</fullName>
    </submittedName>
</protein>